<dbReference type="SUPFAM" id="SSF49785">
    <property type="entry name" value="Galactose-binding domain-like"/>
    <property type="match status" value="5"/>
</dbReference>
<feature type="compositionally biased region" description="Pro residues" evidence="7">
    <location>
        <begin position="2202"/>
        <end position="2219"/>
    </location>
</feature>
<dbReference type="SUPFAM" id="SSF51445">
    <property type="entry name" value="(Trans)glycosidases"/>
    <property type="match status" value="2"/>
</dbReference>
<dbReference type="Pfam" id="PF13290">
    <property type="entry name" value="CHB_HEX_C_1"/>
    <property type="match status" value="2"/>
</dbReference>
<evidence type="ECO:0000259" key="10">
    <source>
        <dbReference type="PROSITE" id="PS51272"/>
    </source>
</evidence>
<dbReference type="InterPro" id="IPR051915">
    <property type="entry name" value="Cellulose_Degrad_GH3"/>
</dbReference>
<name>A0A1R0WZC7_9BACL</name>
<feature type="domain" description="CBM6" evidence="9">
    <location>
        <begin position="1896"/>
        <end position="2017"/>
    </location>
</feature>
<organism evidence="11 12">
    <name type="scientific">Paenibacillus odorifer</name>
    <dbReference type="NCBI Taxonomy" id="189426"/>
    <lineage>
        <taxon>Bacteria</taxon>
        <taxon>Bacillati</taxon>
        <taxon>Bacillota</taxon>
        <taxon>Bacilli</taxon>
        <taxon>Bacillales</taxon>
        <taxon>Paenibacillaceae</taxon>
        <taxon>Paenibacillus</taxon>
    </lineage>
</organism>
<evidence type="ECO:0000256" key="5">
    <source>
        <dbReference type="ARBA" id="ARBA00022801"/>
    </source>
</evidence>
<dbReference type="Pfam" id="PF00933">
    <property type="entry name" value="Glyco_hydro_3"/>
    <property type="match status" value="1"/>
</dbReference>
<accession>A0A1R0WZC7</accession>
<evidence type="ECO:0000259" key="9">
    <source>
        <dbReference type="PROSITE" id="PS51175"/>
    </source>
</evidence>
<dbReference type="InterPro" id="IPR013780">
    <property type="entry name" value="Glyco_hydro_b"/>
</dbReference>
<dbReference type="GO" id="GO:0008422">
    <property type="term" value="F:beta-glucosidase activity"/>
    <property type="evidence" value="ECO:0007669"/>
    <property type="project" value="UniProtKB-EC"/>
</dbReference>
<dbReference type="PANTHER" id="PTHR30620:SF16">
    <property type="entry name" value="LYSOSOMAL BETA GLUCOSIDASE"/>
    <property type="match status" value="1"/>
</dbReference>
<keyword evidence="6" id="KW-0326">Glycosidase</keyword>
<protein>
    <recommendedName>
        <fullName evidence="3">beta-glucosidase</fullName>
        <ecNumber evidence="3">3.2.1.21</ecNumber>
    </recommendedName>
</protein>
<dbReference type="GO" id="GO:0030246">
    <property type="term" value="F:carbohydrate binding"/>
    <property type="evidence" value="ECO:0007669"/>
    <property type="project" value="InterPro"/>
</dbReference>
<dbReference type="InterPro" id="IPR002772">
    <property type="entry name" value="Glyco_hydro_3_C"/>
</dbReference>
<comment type="caution">
    <text evidence="11">The sequence shown here is derived from an EMBL/GenBank/DDBJ whole genome shotgun (WGS) entry which is preliminary data.</text>
</comment>
<dbReference type="PANTHER" id="PTHR30620">
    <property type="entry name" value="PERIPLASMIC BETA-GLUCOSIDASE-RELATED"/>
    <property type="match status" value="1"/>
</dbReference>
<evidence type="ECO:0000313" key="12">
    <source>
        <dbReference type="Proteomes" id="UP000187465"/>
    </source>
</evidence>
<dbReference type="Pfam" id="PF03422">
    <property type="entry name" value="CBM_6"/>
    <property type="match status" value="5"/>
</dbReference>
<feature type="compositionally biased region" description="Low complexity" evidence="7">
    <location>
        <begin position="2220"/>
        <end position="2232"/>
    </location>
</feature>
<dbReference type="PROSITE" id="PS51272">
    <property type="entry name" value="SLH"/>
    <property type="match status" value="3"/>
</dbReference>
<feature type="region of interest" description="Disordered" evidence="7">
    <location>
        <begin position="655"/>
        <end position="677"/>
    </location>
</feature>
<feature type="region of interest" description="Disordered" evidence="7">
    <location>
        <begin position="2197"/>
        <end position="2255"/>
    </location>
</feature>
<keyword evidence="8" id="KW-1133">Transmembrane helix</keyword>
<feature type="compositionally biased region" description="Gly residues" evidence="7">
    <location>
        <begin position="2233"/>
        <end position="2250"/>
    </location>
</feature>
<evidence type="ECO:0000256" key="6">
    <source>
        <dbReference type="ARBA" id="ARBA00023295"/>
    </source>
</evidence>
<dbReference type="SUPFAM" id="SSF52279">
    <property type="entry name" value="Beta-D-glucan exohydrolase, C-terminal domain"/>
    <property type="match status" value="1"/>
</dbReference>
<keyword evidence="8" id="KW-0472">Membrane</keyword>
<dbReference type="Pfam" id="PF17189">
    <property type="entry name" value="Glyco_hydro_30C"/>
    <property type="match status" value="1"/>
</dbReference>
<feature type="domain" description="CBM6" evidence="9">
    <location>
        <begin position="1412"/>
        <end position="1541"/>
    </location>
</feature>
<dbReference type="InterPro" id="IPR005084">
    <property type="entry name" value="CBM6"/>
</dbReference>
<dbReference type="InterPro" id="IPR001119">
    <property type="entry name" value="SLH_dom"/>
</dbReference>
<evidence type="ECO:0000256" key="8">
    <source>
        <dbReference type="SAM" id="Phobius"/>
    </source>
</evidence>
<dbReference type="InterPro" id="IPR001764">
    <property type="entry name" value="Glyco_hydro_3_N"/>
</dbReference>
<dbReference type="InterPro" id="IPR017853">
    <property type="entry name" value="GH"/>
</dbReference>
<dbReference type="InterPro" id="IPR036962">
    <property type="entry name" value="Glyco_hydro_3_N_sf"/>
</dbReference>
<dbReference type="Gene3D" id="3.20.20.80">
    <property type="entry name" value="Glycosidases"/>
    <property type="match status" value="1"/>
</dbReference>
<feature type="transmembrane region" description="Helical" evidence="8">
    <location>
        <begin position="21"/>
        <end position="39"/>
    </location>
</feature>
<reference evidence="11 12" key="1">
    <citation type="submission" date="2016-10" db="EMBL/GenBank/DDBJ databases">
        <title>Paenibacillus species isolates.</title>
        <authorList>
            <person name="Beno S.M."/>
        </authorList>
    </citation>
    <scope>NUCLEOTIDE SEQUENCE [LARGE SCALE GENOMIC DNA]</scope>
    <source>
        <strain evidence="11 12">FSL H7-0604</strain>
    </source>
</reference>
<dbReference type="CDD" id="cd04080">
    <property type="entry name" value="CBM6_cellulase-like"/>
    <property type="match status" value="3"/>
</dbReference>
<evidence type="ECO:0000256" key="4">
    <source>
        <dbReference type="ARBA" id="ARBA00022729"/>
    </source>
</evidence>
<dbReference type="InterPro" id="IPR006584">
    <property type="entry name" value="Cellulose-bd_IV"/>
</dbReference>
<dbReference type="PROSITE" id="PS51175">
    <property type="entry name" value="CBM6"/>
    <property type="match status" value="4"/>
</dbReference>
<evidence type="ECO:0000256" key="1">
    <source>
        <dbReference type="ARBA" id="ARBA00000448"/>
    </source>
</evidence>
<keyword evidence="5" id="KW-0378">Hydrolase</keyword>
<feature type="domain" description="CBM6" evidence="9">
    <location>
        <begin position="1766"/>
        <end position="1883"/>
    </location>
</feature>
<dbReference type="SMART" id="SM00606">
    <property type="entry name" value="CBD_IV"/>
    <property type="match status" value="4"/>
</dbReference>
<comment type="similarity">
    <text evidence="2">Belongs to the glycosyl hydrolase 3 family.</text>
</comment>
<dbReference type="InterPro" id="IPR033453">
    <property type="entry name" value="Glyco_hydro_30_TIM-barrel"/>
</dbReference>
<dbReference type="Pfam" id="PF01915">
    <property type="entry name" value="Glyco_hydro_3_C"/>
    <property type="match status" value="1"/>
</dbReference>
<dbReference type="PRINTS" id="PR00133">
    <property type="entry name" value="GLHYDRLASE3"/>
</dbReference>
<proteinExistence type="inferred from homology"/>
<gene>
    <name evidence="11" type="ORF">BJP51_28890</name>
</gene>
<dbReference type="Gene3D" id="3.40.50.1700">
    <property type="entry name" value="Glycoside hydrolase family 3 C-terminal domain"/>
    <property type="match status" value="1"/>
</dbReference>
<comment type="catalytic activity">
    <reaction evidence="1">
        <text>Hydrolysis of terminal, non-reducing beta-D-glucosyl residues with release of beta-D-glucose.</text>
        <dbReference type="EC" id="3.2.1.21"/>
    </reaction>
</comment>
<feature type="domain" description="SLH" evidence="10">
    <location>
        <begin position="2579"/>
        <end position="2633"/>
    </location>
</feature>
<dbReference type="InterPro" id="IPR033452">
    <property type="entry name" value="GH30_C"/>
</dbReference>
<evidence type="ECO:0000256" key="7">
    <source>
        <dbReference type="SAM" id="MobiDB-lite"/>
    </source>
</evidence>
<dbReference type="EC" id="3.2.1.21" evidence="3"/>
<dbReference type="InterPro" id="IPR008979">
    <property type="entry name" value="Galactose-bd-like_sf"/>
</dbReference>
<dbReference type="Gene3D" id="3.20.20.300">
    <property type="entry name" value="Glycoside hydrolase, family 3, N-terminal domain"/>
    <property type="match status" value="1"/>
</dbReference>
<dbReference type="EMBL" id="MKQP01000049">
    <property type="protein sequence ID" value="OMD24763.1"/>
    <property type="molecule type" value="Genomic_DNA"/>
</dbReference>
<dbReference type="Pfam" id="PF02055">
    <property type="entry name" value="Glyco_hydro_30"/>
    <property type="match status" value="1"/>
</dbReference>
<evidence type="ECO:0000256" key="3">
    <source>
        <dbReference type="ARBA" id="ARBA00012744"/>
    </source>
</evidence>
<sequence>MGVVIRTNKTVLGEDSGVKRRLSIFMVALLLSSLFLNVLEAGIPRAAADASGVPVYYDPTKSVEERTADLLSRMTLEEKIGQMVQAERAAVTPEEVQKYALGSVLSGGGSFPNGKESDSTRDNWRSLIDSYQDGALSTRLGIPLLYGVDAVHGHNNVKGATLFPHNIGLGAANDPALTELIGAAAAKEVAATGANWTFAPTIASPHNARWGRTYEGFSDNQDISAELGAAYVFGLQGRTAAALAGTDTITATAKHYLGEGYTDNGVNQGNITKYTEQEIMDKDLKIYKAAVDAGVQTVMASYHSIQGLKMHAHKHLLTDVLKGDKKNGGLGFTGFVISDYNAVQQITVDSEGKAVSGLKNQLYVSVNAGVDMFMMPTVWKDTIKYITELVGEGKISTERIDDAAERILQVKIASGLFEHPKSEPELLSAFGSAESRKLARQAVAESLVLLKNDEVNGSPILSQLSGMDKIFVAGKNANNIGNQAGGWSITWQGKSGNITEGTTILEGIKEAVPASTTVTYNLNGRGAAGYDAAIAVIGETPYAETDGDRTSLNLDEQDLATLANIRAADPNIPLIVVLVSGRPMKIASQLEDWDGLVAAWLPGTEGAGVADVLFGTKDFVGKNPIRWPFTLNNYPADNNSTNVLFKTGYGLTKNEKTPKLPTAPVDPEAPEIPSLPIPGKIEAEDFLNKSAGLQTENTQDIGGGLNVGYTSAGQWLEYNVNVAQAGTYQADFRYSVNSGTTGVNIKSAEGTKLGTLSVTSTGGWQNWQTKAVENVVFKKAGLQKIRLEFTGGDINLNWVSFTRTGDVPVDPSNPGDGGESTKHVIKSDVVSSWVSSERDPSDRKWYYADRYQEGDLKLEEQAKLDIVVPDVKAGTEIHIDPDRKYQSILGIGTSMEESTVNNLAKMSAAKQEELLRKMIDPVSGIGMSMLRLTIGTADFTDKQFYTYDDMPPGQTDINLENFSIQKDIDYHIISTVKKIQNINPDIKFFASPWSPPGWMKTTDSMIKGQVKDEYLPVLAKYYLKFVQEYEKLGITFEGLTLQNEPLLEIEYPSTKMPWEQEAQLAKLLRKELDEHGFKDVKLWTFDHNPGDTMAYPAQILGNPELGAYDAVDGTAFHDYGGDLGLMTQLHNLYPDKNVYLTERAVWGTSGADRIAQYFRNWARSYNSWVAMLDSDIASHQWTGTPDPTPIVQDSGDRNHYWLLPEYYLMGQYTKFVKPGYVRIDSDYGSSSTVTNVAFASPDGKEIVTVVINQTSDPQPFKLLVDGAQISAVLPAKSVGTYSWERLNGIQAVPGVVNAVDFEEAQGVYTVNEQGYIGGFSPDASSTFDYVIDVKESGEYSLQFKHAAQFSDGAGKSVEISEDGKVIATIPIVQQTESLTDFADYQSLISLNKGIHKLTLKTNGNGYNIRSLALRQAPSGSHELPGVLQGQDYTTASGVLVTGGAVGYTDPGDWVKYKINVPASGTYPLLISYATNQDDAELELLTGEDGATVTTATYALTKTGGWSNWQIANGTVTLPAGEQTLTMKVNGAGFHLQSLTIGPALQSETALVEGNEEGAEFIVKLVNDKYAPELDTAYWSIEGYEGTVVDSVYRVDDYTAKVVLAGTRAIDFDTDRTLTVTADVYQTESNQSFGSVHVLKLPLIVTAINDEESISLSPNTLPYQVNGNELVVSLIGGTFNPDAIQSISVSGPGKDQGHVSIGAAALLDPTHVKLTLAWNDHTPYYSDLQLTVNVPANAYADSSGGGVLRAEVKLLGTTSATAPIEVTSLNGLDQFYQLQGITVSGQGSGAKLTGIDAGDSIDYWVNVPQDGNYTFTLTVTSANGAPKGIIYKTEDGKTLRTVDVPNLYSQTVGIRTVLQLKAGEQKLRLQAGSAGYELSGIKIEPYTEVIMDGTGSLKVEAENYYDATPNGIQSTMTGDVLDFRNVGFTVAGGSMDYMLDITEAGFYKIVYRYATAQGGVSTTLSVNGTKLSTVPMPTTGGWSNYTLASGIVQLAQGKQVVRMNFNNDGANLDWFTLERTEEGEQPIHSKTSLPVSSLKPGAYSGLQTISLTTATSGAEIHYTTDGSLPTADSPLYTGTIDAAGVTVLRTIAVKEGMENSFVAPFTYVISGAVDMKTVSAPQADPAGGTYTGQVAVKLTTATAGASIHYTLDGTVPTAASELYSGVIYVGKSKTIKAIAVKEGWKPSDISSFEYIVSADKPEPTPTPTPTATPEPTPSPTSEPTTQPTTAPTSGSGGTSGGGNSGTTGGDSSGNAGSVTGSTILTAAPVLNSNTGAARASIDLESLKKAATAGLSGATSAVTVDIPAVAKAKGYELQLPNGIIFADDKTSLVVHTEFGVLELPGSLLKQAAKEAGTPWVITITKVDSDSRPEFKLSVTINGKEAVWNSSDMRVKVSLPYTPQSEERGKEGHITIHSLNSLGILTVVPSGRYNAATGMVSFTGILSGTYSITFTEKTFRDIGKFEWARNAIEVLGSKGIINGMTEDQFVPQAEVKRGDFVLLLIKAFGLEGDSAESFTDVQPGDYRYEALAMAKQLGITTGRPDGSFDPNASVTRQEMMTLAAKAIAAAGRQLPAGNGASMSSFTDSQQVSAFARDSVAALIRAGLIKGDGLRIHPQGVTTRAEAAVLIYNLYNL</sequence>
<dbReference type="Gene3D" id="2.60.120.260">
    <property type="entry name" value="Galactose-binding domain-like"/>
    <property type="match status" value="5"/>
</dbReference>
<dbReference type="InterPro" id="IPR036881">
    <property type="entry name" value="Glyco_hydro_3_C_sf"/>
</dbReference>
<keyword evidence="8" id="KW-0812">Transmembrane</keyword>
<feature type="domain" description="CBM6" evidence="9">
    <location>
        <begin position="679"/>
        <end position="802"/>
    </location>
</feature>
<evidence type="ECO:0000256" key="2">
    <source>
        <dbReference type="ARBA" id="ARBA00005336"/>
    </source>
</evidence>
<feature type="domain" description="SLH" evidence="10">
    <location>
        <begin position="2511"/>
        <end position="2574"/>
    </location>
</feature>
<dbReference type="InterPro" id="IPR059177">
    <property type="entry name" value="GH29D-like_dom"/>
</dbReference>
<keyword evidence="4" id="KW-0732">Signal</keyword>
<dbReference type="Gene3D" id="2.60.40.1180">
    <property type="entry name" value="Golgi alpha-mannosidase II"/>
    <property type="match status" value="1"/>
</dbReference>
<dbReference type="Pfam" id="PF00395">
    <property type="entry name" value="SLH"/>
    <property type="match status" value="3"/>
</dbReference>
<evidence type="ECO:0000313" key="11">
    <source>
        <dbReference type="EMBL" id="OMD24763.1"/>
    </source>
</evidence>
<dbReference type="Proteomes" id="UP000187465">
    <property type="component" value="Unassembled WGS sequence"/>
</dbReference>
<dbReference type="GO" id="GO:0009251">
    <property type="term" value="P:glucan catabolic process"/>
    <property type="evidence" value="ECO:0007669"/>
    <property type="project" value="TreeGrafter"/>
</dbReference>
<feature type="domain" description="SLH" evidence="10">
    <location>
        <begin position="2452"/>
        <end position="2510"/>
    </location>
</feature>